<comment type="caution">
    <text evidence="1">The sequence shown here is derived from an EMBL/GenBank/DDBJ whole genome shotgun (WGS) entry which is preliminary data.</text>
</comment>
<organism evidence="1 2">
    <name type="scientific">Trichinella pseudospiralis</name>
    <name type="common">Parasitic roundworm</name>
    <dbReference type="NCBI Taxonomy" id="6337"/>
    <lineage>
        <taxon>Eukaryota</taxon>
        <taxon>Metazoa</taxon>
        <taxon>Ecdysozoa</taxon>
        <taxon>Nematoda</taxon>
        <taxon>Enoplea</taxon>
        <taxon>Dorylaimia</taxon>
        <taxon>Trichinellida</taxon>
        <taxon>Trichinellidae</taxon>
        <taxon>Trichinella</taxon>
    </lineage>
</organism>
<gene>
    <name evidence="1" type="ORF">T4D_3714</name>
</gene>
<dbReference type="EMBL" id="JYDT01000036">
    <property type="protein sequence ID" value="KRY89026.1"/>
    <property type="molecule type" value="Genomic_DNA"/>
</dbReference>
<reference evidence="1 2" key="1">
    <citation type="submission" date="2015-01" db="EMBL/GenBank/DDBJ databases">
        <title>Evolution of Trichinella species and genotypes.</title>
        <authorList>
            <person name="Korhonen P.K."/>
            <person name="Edoardo P."/>
            <person name="Giuseppe L.R."/>
            <person name="Gasser R.B."/>
        </authorList>
    </citation>
    <scope>NUCLEOTIDE SEQUENCE [LARGE SCALE GENOMIC DNA]</scope>
    <source>
        <strain evidence="1">ISS470</strain>
    </source>
</reference>
<evidence type="ECO:0000313" key="1">
    <source>
        <dbReference type="EMBL" id="KRY89026.1"/>
    </source>
</evidence>
<dbReference type="Proteomes" id="UP000054995">
    <property type="component" value="Unassembled WGS sequence"/>
</dbReference>
<keyword evidence="2" id="KW-1185">Reference proteome</keyword>
<dbReference type="AlphaFoldDB" id="A0A0V1FSQ1"/>
<accession>A0A0V1FSQ1</accession>
<protein>
    <submittedName>
        <fullName evidence="1">Uncharacterized protein</fullName>
    </submittedName>
</protein>
<evidence type="ECO:0000313" key="2">
    <source>
        <dbReference type="Proteomes" id="UP000054995"/>
    </source>
</evidence>
<name>A0A0V1FSQ1_TRIPS</name>
<sequence length="61" mass="6892">MWRNSSNFCPTPQAISILLQFRAVRTPVGIRACCTLLGNYELDPLLGMNLNKMNLLIKDII</sequence>
<proteinExistence type="predicted"/>